<evidence type="ECO:0000256" key="6">
    <source>
        <dbReference type="SAM" id="MobiDB-lite"/>
    </source>
</evidence>
<dbReference type="Gene3D" id="3.30.465.10">
    <property type="match status" value="1"/>
</dbReference>
<dbReference type="Gene3D" id="3.30.43.10">
    <property type="entry name" value="Uridine Diphospho-n-acetylenolpyruvylglucosamine Reductase, domain 2"/>
    <property type="match status" value="1"/>
</dbReference>
<keyword evidence="4" id="KW-0274">FAD</keyword>
<feature type="domain" description="FAD-binding PCMH-type" evidence="8">
    <location>
        <begin position="79"/>
        <end position="247"/>
    </location>
</feature>
<dbReference type="Gene3D" id="3.40.462.20">
    <property type="match status" value="1"/>
</dbReference>
<keyword evidence="7" id="KW-0732">Signal</keyword>
<sequence length="488" mass="53157">MKPFTRRKFIHLSAAASAALLLDACLGRSGKGKDEQSIPPPVKDEPQSTAKEHPTPKLDLADKNDSRYNTLRQGFNKRIDKYPAAIALCTSTADVVEAVRYAREQKFAIAVKSGGHSMEGFSCNDGGLVVNLSKMNTVELLPDNKIKLGPGCTLSHLYDSILPHGLLLPGGSCGTVAVGGLTLGGGYGLFSRSYGLTCDHLLEATMVDGNGDIHSTKDDAELLWALKGGGTGNFGIVTEMTFCTQAAPATLQAHYFKARKLTAEKAAEILRIWMEVTPQLPASCFSGYVLNGSTLNILVTDHDAAKHDIASLLQKLADVTDTFRSTRPTALATMLRNYYGRPGPLYFRNSSAGFFKDHGTVAPFITDVFRVVVSTPGMIYQVNTLGGEVDNTMFAGQASYPHRGFPFISEVQAYWESPSQDPRLAKATTEILGITAQHGITRQYVNYCSAEFNDWEHAYYGDNYARLQAIKKRFDPSDNIRHPQSVKA</sequence>
<dbReference type="PANTHER" id="PTHR42973">
    <property type="entry name" value="BINDING OXIDOREDUCTASE, PUTATIVE (AFU_ORTHOLOGUE AFUA_1G17690)-RELATED"/>
    <property type="match status" value="1"/>
</dbReference>
<dbReference type="InterPro" id="IPR016169">
    <property type="entry name" value="FAD-bd_PCMH_sub2"/>
</dbReference>
<evidence type="ECO:0000256" key="7">
    <source>
        <dbReference type="SAM" id="SignalP"/>
    </source>
</evidence>
<keyword evidence="5" id="KW-0560">Oxidoreductase</keyword>
<dbReference type="InterPro" id="IPR016166">
    <property type="entry name" value="FAD-bd_PCMH"/>
</dbReference>
<accession>A0ABP8NEY5</accession>
<feature type="region of interest" description="Disordered" evidence="6">
    <location>
        <begin position="29"/>
        <end position="64"/>
    </location>
</feature>
<dbReference type="RefSeq" id="WP_345080914.1">
    <property type="nucleotide sequence ID" value="NZ_BAABFA010000010.1"/>
</dbReference>
<dbReference type="Pfam" id="PF08031">
    <property type="entry name" value="BBE"/>
    <property type="match status" value="1"/>
</dbReference>
<protein>
    <submittedName>
        <fullName evidence="9">FAD-binding oxidoreductase</fullName>
    </submittedName>
</protein>
<evidence type="ECO:0000256" key="2">
    <source>
        <dbReference type="ARBA" id="ARBA00005466"/>
    </source>
</evidence>
<comment type="caution">
    <text evidence="9">The sequence shown here is derived from an EMBL/GenBank/DDBJ whole genome shotgun (WGS) entry which is preliminary data.</text>
</comment>
<dbReference type="PROSITE" id="PS51387">
    <property type="entry name" value="FAD_PCMH"/>
    <property type="match status" value="1"/>
</dbReference>
<dbReference type="InterPro" id="IPR036318">
    <property type="entry name" value="FAD-bd_PCMH-like_sf"/>
</dbReference>
<proteinExistence type="inferred from homology"/>
<dbReference type="SUPFAM" id="SSF55103">
    <property type="entry name" value="FAD-linked oxidases, C-terminal domain"/>
    <property type="match status" value="1"/>
</dbReference>
<dbReference type="InterPro" id="IPR050416">
    <property type="entry name" value="FAD-linked_Oxidoreductase"/>
</dbReference>
<dbReference type="InterPro" id="IPR012951">
    <property type="entry name" value="BBE"/>
</dbReference>
<evidence type="ECO:0000313" key="10">
    <source>
        <dbReference type="Proteomes" id="UP001500067"/>
    </source>
</evidence>
<dbReference type="SUPFAM" id="SSF56176">
    <property type="entry name" value="FAD-binding/transporter-associated domain-like"/>
    <property type="match status" value="1"/>
</dbReference>
<dbReference type="InterPro" id="IPR016167">
    <property type="entry name" value="FAD-bd_PCMH_sub1"/>
</dbReference>
<dbReference type="InterPro" id="IPR016164">
    <property type="entry name" value="FAD-linked_Oxase-like_C"/>
</dbReference>
<dbReference type="Pfam" id="PF01565">
    <property type="entry name" value="FAD_binding_4"/>
    <property type="match status" value="1"/>
</dbReference>
<keyword evidence="10" id="KW-1185">Reference proteome</keyword>
<evidence type="ECO:0000313" key="9">
    <source>
        <dbReference type="EMBL" id="GAA4464461.1"/>
    </source>
</evidence>
<evidence type="ECO:0000256" key="3">
    <source>
        <dbReference type="ARBA" id="ARBA00022630"/>
    </source>
</evidence>
<dbReference type="PROSITE" id="PS00862">
    <property type="entry name" value="OX2_COVAL_FAD"/>
    <property type="match status" value="1"/>
</dbReference>
<evidence type="ECO:0000256" key="1">
    <source>
        <dbReference type="ARBA" id="ARBA00001974"/>
    </source>
</evidence>
<feature type="chain" id="PRO_5046689211" evidence="7">
    <location>
        <begin position="19"/>
        <end position="488"/>
    </location>
</feature>
<keyword evidence="3" id="KW-0285">Flavoprotein</keyword>
<comment type="similarity">
    <text evidence="2">Belongs to the oxygen-dependent FAD-linked oxidoreductase family.</text>
</comment>
<name>A0ABP8NEY5_9BACT</name>
<organism evidence="9 10">
    <name type="scientific">Nemorincola caseinilytica</name>
    <dbReference type="NCBI Taxonomy" id="2054315"/>
    <lineage>
        <taxon>Bacteria</taxon>
        <taxon>Pseudomonadati</taxon>
        <taxon>Bacteroidota</taxon>
        <taxon>Chitinophagia</taxon>
        <taxon>Chitinophagales</taxon>
        <taxon>Chitinophagaceae</taxon>
        <taxon>Nemorincola</taxon>
    </lineage>
</organism>
<reference evidence="10" key="1">
    <citation type="journal article" date="2019" name="Int. J. Syst. Evol. Microbiol.">
        <title>The Global Catalogue of Microorganisms (GCM) 10K type strain sequencing project: providing services to taxonomists for standard genome sequencing and annotation.</title>
        <authorList>
            <consortium name="The Broad Institute Genomics Platform"/>
            <consortium name="The Broad Institute Genome Sequencing Center for Infectious Disease"/>
            <person name="Wu L."/>
            <person name="Ma J."/>
        </authorList>
    </citation>
    <scope>NUCLEOTIDE SEQUENCE [LARGE SCALE GENOMIC DNA]</scope>
    <source>
        <strain evidence="10">JCM 32105</strain>
    </source>
</reference>
<dbReference type="InterPro" id="IPR006093">
    <property type="entry name" value="Oxy_OxRdtase_FAD_BS"/>
</dbReference>
<dbReference type="EMBL" id="BAABFA010000010">
    <property type="protein sequence ID" value="GAA4464461.1"/>
    <property type="molecule type" value="Genomic_DNA"/>
</dbReference>
<evidence type="ECO:0000256" key="4">
    <source>
        <dbReference type="ARBA" id="ARBA00022827"/>
    </source>
</evidence>
<feature type="compositionally biased region" description="Basic and acidic residues" evidence="6">
    <location>
        <begin position="31"/>
        <end position="64"/>
    </location>
</feature>
<gene>
    <name evidence="9" type="ORF">GCM10023093_14850</name>
</gene>
<dbReference type="Proteomes" id="UP001500067">
    <property type="component" value="Unassembled WGS sequence"/>
</dbReference>
<feature type="signal peptide" evidence="7">
    <location>
        <begin position="1"/>
        <end position="18"/>
    </location>
</feature>
<dbReference type="PANTHER" id="PTHR42973:SF39">
    <property type="entry name" value="FAD-BINDING PCMH-TYPE DOMAIN-CONTAINING PROTEIN"/>
    <property type="match status" value="1"/>
</dbReference>
<dbReference type="InterPro" id="IPR006094">
    <property type="entry name" value="Oxid_FAD_bind_N"/>
</dbReference>
<evidence type="ECO:0000259" key="8">
    <source>
        <dbReference type="PROSITE" id="PS51387"/>
    </source>
</evidence>
<evidence type="ECO:0000256" key="5">
    <source>
        <dbReference type="ARBA" id="ARBA00023002"/>
    </source>
</evidence>
<comment type="cofactor">
    <cofactor evidence="1">
        <name>FAD</name>
        <dbReference type="ChEBI" id="CHEBI:57692"/>
    </cofactor>
</comment>